<dbReference type="OrthoDB" id="9801500at2"/>
<evidence type="ECO:0000313" key="3">
    <source>
        <dbReference type="Proteomes" id="UP000001784"/>
    </source>
</evidence>
<dbReference type="STRING" id="335543.Sfum_3402"/>
<keyword evidence="3" id="KW-1185">Reference proteome</keyword>
<dbReference type="Pfam" id="PF02635">
    <property type="entry name" value="DsrE"/>
    <property type="match status" value="1"/>
</dbReference>
<gene>
    <name evidence="2" type="ordered locus">Sfum_3402</name>
</gene>
<dbReference type="InterPro" id="IPR027396">
    <property type="entry name" value="DsrEFH-like"/>
</dbReference>
<accession>A0LNS3</accession>
<dbReference type="InterPro" id="IPR001455">
    <property type="entry name" value="TusA-like"/>
</dbReference>
<dbReference type="eggNOG" id="COG0425">
    <property type="taxonomic scope" value="Bacteria"/>
</dbReference>
<proteinExistence type="predicted"/>
<organism evidence="2 3">
    <name type="scientific">Syntrophobacter fumaroxidans (strain DSM 10017 / MPOB)</name>
    <dbReference type="NCBI Taxonomy" id="335543"/>
    <lineage>
        <taxon>Bacteria</taxon>
        <taxon>Pseudomonadati</taxon>
        <taxon>Thermodesulfobacteriota</taxon>
        <taxon>Syntrophobacteria</taxon>
        <taxon>Syntrophobacterales</taxon>
        <taxon>Syntrophobacteraceae</taxon>
        <taxon>Syntrophobacter</taxon>
    </lineage>
</organism>
<dbReference type="AlphaFoldDB" id="A0LNS3"/>
<name>A0LNS3_SYNFM</name>
<evidence type="ECO:0000259" key="1">
    <source>
        <dbReference type="Pfam" id="PF01206"/>
    </source>
</evidence>
<dbReference type="InterPro" id="IPR003787">
    <property type="entry name" value="Sulphur_relay_DsrE/F-like"/>
</dbReference>
<dbReference type="KEGG" id="sfu:Sfum_3402"/>
<dbReference type="InParanoid" id="A0LNS3"/>
<dbReference type="EMBL" id="CP000478">
    <property type="protein sequence ID" value="ABK19075.1"/>
    <property type="molecule type" value="Genomic_DNA"/>
</dbReference>
<dbReference type="SUPFAM" id="SSF64307">
    <property type="entry name" value="SirA-like"/>
    <property type="match status" value="1"/>
</dbReference>
<dbReference type="InterPro" id="IPR036868">
    <property type="entry name" value="TusA-like_sf"/>
</dbReference>
<dbReference type="Gene3D" id="3.40.1260.10">
    <property type="entry name" value="DsrEFH-like"/>
    <property type="match status" value="1"/>
</dbReference>
<sequence length="200" mass="21543">MNEATLDCRGMACPHPVLKAKEVVDRGDVARFSVIVDNPAAKENVSRFLARAGYAVSVSEQGETFEITGNRDATSSPCELPVDEAREETRTAVLVATEFLGRGDDVLGGKLVVNFIGTLKEMGQDLWRLIFLNGGVKLTAEGSAALDALRELEREGVTILVCGTCLNHFGLLEKKQVGETTNMLDIVTAMQLADKVISMA</sequence>
<dbReference type="Gene3D" id="3.30.110.40">
    <property type="entry name" value="TusA-like domain"/>
    <property type="match status" value="1"/>
</dbReference>
<evidence type="ECO:0000313" key="2">
    <source>
        <dbReference type="EMBL" id="ABK19075.1"/>
    </source>
</evidence>
<dbReference type="InterPro" id="IPR019870">
    <property type="entry name" value="Se_metab_YedF"/>
</dbReference>
<feature type="domain" description="UPF0033" evidence="1">
    <location>
        <begin position="5"/>
        <end position="68"/>
    </location>
</feature>
<dbReference type="SUPFAM" id="SSF75169">
    <property type="entry name" value="DsrEFH-like"/>
    <property type="match status" value="1"/>
</dbReference>
<dbReference type="RefSeq" id="WP_011700200.1">
    <property type="nucleotide sequence ID" value="NC_008554.1"/>
</dbReference>
<dbReference type="Pfam" id="PF01206">
    <property type="entry name" value="TusA"/>
    <property type="match status" value="1"/>
</dbReference>
<reference evidence="2 3" key="1">
    <citation type="submission" date="2006-10" db="EMBL/GenBank/DDBJ databases">
        <title>Complete sequence of Syntrophobacter fumaroxidans MPOB.</title>
        <authorList>
            <consortium name="US DOE Joint Genome Institute"/>
            <person name="Copeland A."/>
            <person name="Lucas S."/>
            <person name="Lapidus A."/>
            <person name="Barry K."/>
            <person name="Detter J.C."/>
            <person name="Glavina del Rio T."/>
            <person name="Hammon N."/>
            <person name="Israni S."/>
            <person name="Pitluck S."/>
            <person name="Goltsman E.G."/>
            <person name="Martinez M."/>
            <person name="Schmutz J."/>
            <person name="Larimer F."/>
            <person name="Land M."/>
            <person name="Hauser L."/>
            <person name="Kyrpides N."/>
            <person name="Kim E."/>
            <person name="Boone D.R."/>
            <person name="Brockman F."/>
            <person name="Culley D."/>
            <person name="Ferry J."/>
            <person name="Gunsalus R."/>
            <person name="McInerney M.J."/>
            <person name="Morrison M."/>
            <person name="Plugge C."/>
            <person name="Rohlin L."/>
            <person name="Scholten J."/>
            <person name="Sieber J."/>
            <person name="Stams A.J.M."/>
            <person name="Worm P."/>
            <person name="Henstra A.M."/>
            <person name="Richardson P."/>
        </authorList>
    </citation>
    <scope>NUCLEOTIDE SEQUENCE [LARGE SCALE GENOMIC DNA]</scope>
    <source>
        <strain evidence="3">DSM 10017 / MPOB</strain>
    </source>
</reference>
<dbReference type="HOGENOM" id="CLU_097491_0_0_7"/>
<dbReference type="Proteomes" id="UP000001784">
    <property type="component" value="Chromosome"/>
</dbReference>
<dbReference type="CDD" id="cd03421">
    <property type="entry name" value="SirA_like_N"/>
    <property type="match status" value="1"/>
</dbReference>
<dbReference type="NCBIfam" id="TIGR03527">
    <property type="entry name" value="selenium_YedF"/>
    <property type="match status" value="1"/>
</dbReference>
<protein>
    <submittedName>
        <fullName evidence="2">SirA family protein</fullName>
    </submittedName>
</protein>